<proteinExistence type="inferred from homology"/>
<evidence type="ECO:0000256" key="2">
    <source>
        <dbReference type="ARBA" id="ARBA00010663"/>
    </source>
</evidence>
<keyword evidence="3 9" id="KW-0812">Transmembrane</keyword>
<dbReference type="GO" id="GO:0032870">
    <property type="term" value="P:cellular response to hormone stimulus"/>
    <property type="evidence" value="ECO:0000318"/>
    <property type="project" value="GO_Central"/>
</dbReference>
<name>A7RVN5_NEMVE</name>
<dbReference type="Pfam" id="PF00001">
    <property type="entry name" value="7tm_1"/>
    <property type="match status" value="1"/>
</dbReference>
<feature type="domain" description="G-protein coupled receptors family 1 profile" evidence="10">
    <location>
        <begin position="13"/>
        <end position="266"/>
    </location>
</feature>
<dbReference type="FunFam" id="1.20.1070.10:FF:000291">
    <property type="entry name" value="Predicted protein"/>
    <property type="match status" value="1"/>
</dbReference>
<evidence type="ECO:0000256" key="8">
    <source>
        <dbReference type="ARBA" id="ARBA00023224"/>
    </source>
</evidence>
<accession>A7RVN5</accession>
<comment type="subcellular location">
    <subcellularLocation>
        <location evidence="1">Membrane</location>
        <topology evidence="1">Multi-pass membrane protein</topology>
    </subcellularLocation>
</comment>
<dbReference type="GO" id="GO:0005886">
    <property type="term" value="C:plasma membrane"/>
    <property type="evidence" value="ECO:0000318"/>
    <property type="project" value="GO_Central"/>
</dbReference>
<dbReference type="InterPro" id="IPR017452">
    <property type="entry name" value="GPCR_Rhodpsn_7TM"/>
</dbReference>
<keyword evidence="7" id="KW-0675">Receptor</keyword>
<dbReference type="HOGENOM" id="CLU_009579_6_0_1"/>
<feature type="transmembrane region" description="Helical" evidence="9">
    <location>
        <begin position="246"/>
        <end position="269"/>
    </location>
</feature>
<keyword evidence="6 9" id="KW-0472">Membrane</keyword>
<dbReference type="PANTHER" id="PTHR45695:SF9">
    <property type="entry name" value="LEUCOKININ RECEPTOR"/>
    <property type="match status" value="1"/>
</dbReference>
<evidence type="ECO:0000256" key="6">
    <source>
        <dbReference type="ARBA" id="ARBA00023136"/>
    </source>
</evidence>
<dbReference type="AlphaFoldDB" id="A7RVN5"/>
<feature type="transmembrane region" description="Helical" evidence="9">
    <location>
        <begin position="208"/>
        <end position="226"/>
    </location>
</feature>
<feature type="non-terminal residue" evidence="11">
    <location>
        <position position="280"/>
    </location>
</feature>
<evidence type="ECO:0000256" key="4">
    <source>
        <dbReference type="ARBA" id="ARBA00022989"/>
    </source>
</evidence>
<dbReference type="EMBL" id="DS469544">
    <property type="protein sequence ID" value="EDO44418.1"/>
    <property type="molecule type" value="Genomic_DNA"/>
</dbReference>
<dbReference type="OMA" id="ELYTTEW"/>
<dbReference type="PANTHER" id="PTHR45695">
    <property type="entry name" value="LEUCOKININ RECEPTOR-RELATED"/>
    <property type="match status" value="1"/>
</dbReference>
<dbReference type="SMART" id="SM01381">
    <property type="entry name" value="7TM_GPCR_Srsx"/>
    <property type="match status" value="1"/>
</dbReference>
<evidence type="ECO:0000256" key="7">
    <source>
        <dbReference type="ARBA" id="ARBA00023170"/>
    </source>
</evidence>
<keyword evidence="8" id="KW-0807">Transducer</keyword>
<dbReference type="STRING" id="45351.A7RVN5"/>
<feature type="transmembrane region" description="Helical" evidence="9">
    <location>
        <begin position="34"/>
        <end position="51"/>
    </location>
</feature>
<dbReference type="eggNOG" id="KOG3656">
    <property type="taxonomic scope" value="Eukaryota"/>
</dbReference>
<protein>
    <recommendedName>
        <fullName evidence="10">G-protein coupled receptors family 1 profile domain-containing protein</fullName>
    </recommendedName>
</protein>
<comment type="similarity">
    <text evidence="2">Belongs to the G-protein coupled receptor 1 family.</text>
</comment>
<evidence type="ECO:0000256" key="5">
    <source>
        <dbReference type="ARBA" id="ARBA00023040"/>
    </source>
</evidence>
<evidence type="ECO:0000256" key="1">
    <source>
        <dbReference type="ARBA" id="ARBA00004141"/>
    </source>
</evidence>
<feature type="transmembrane region" description="Helical" evidence="9">
    <location>
        <begin position="71"/>
        <end position="90"/>
    </location>
</feature>
<dbReference type="SUPFAM" id="SSF81321">
    <property type="entry name" value="Family A G protein-coupled receptor-like"/>
    <property type="match status" value="1"/>
</dbReference>
<evidence type="ECO:0000259" key="10">
    <source>
        <dbReference type="PROSITE" id="PS50262"/>
    </source>
</evidence>
<feature type="non-terminal residue" evidence="11">
    <location>
        <position position="1"/>
    </location>
</feature>
<keyword evidence="12" id="KW-1185">Reference proteome</keyword>
<keyword evidence="4 9" id="KW-1133">Transmembrane helix</keyword>
<feature type="transmembrane region" description="Helical" evidence="9">
    <location>
        <begin position="6"/>
        <end position="22"/>
    </location>
</feature>
<dbReference type="PRINTS" id="PR00237">
    <property type="entry name" value="GPCRRHODOPSN"/>
</dbReference>
<reference evidence="11 12" key="1">
    <citation type="journal article" date="2007" name="Science">
        <title>Sea anemone genome reveals ancestral eumetazoan gene repertoire and genomic organization.</title>
        <authorList>
            <person name="Putnam N.H."/>
            <person name="Srivastava M."/>
            <person name="Hellsten U."/>
            <person name="Dirks B."/>
            <person name="Chapman J."/>
            <person name="Salamov A."/>
            <person name="Terry A."/>
            <person name="Shapiro H."/>
            <person name="Lindquist E."/>
            <person name="Kapitonov V.V."/>
            <person name="Jurka J."/>
            <person name="Genikhovich G."/>
            <person name="Grigoriev I.V."/>
            <person name="Lucas S.M."/>
            <person name="Steele R.E."/>
            <person name="Finnerty J.R."/>
            <person name="Technau U."/>
            <person name="Martindale M.Q."/>
            <person name="Rokhsar D.S."/>
        </authorList>
    </citation>
    <scope>NUCLEOTIDE SEQUENCE [LARGE SCALE GENOMIC DNA]</scope>
    <source>
        <strain evidence="12">CH2 X CH6</strain>
    </source>
</reference>
<dbReference type="GO" id="GO:0004930">
    <property type="term" value="F:G protein-coupled receptor activity"/>
    <property type="evidence" value="ECO:0000318"/>
    <property type="project" value="GO_Central"/>
</dbReference>
<dbReference type="FunCoup" id="A7RVN5">
    <property type="interactions" value="154"/>
</dbReference>
<dbReference type="GO" id="GO:0007186">
    <property type="term" value="P:G protein-coupled receptor signaling pathway"/>
    <property type="evidence" value="ECO:0000318"/>
    <property type="project" value="GO_Central"/>
</dbReference>
<dbReference type="InterPro" id="IPR000276">
    <property type="entry name" value="GPCR_Rhodpsn"/>
</dbReference>
<dbReference type="InParanoid" id="A7RVN5"/>
<dbReference type="CDD" id="cd14993">
    <property type="entry name" value="7tmA_CCKR-like"/>
    <property type="match status" value="1"/>
</dbReference>
<dbReference type="PROSITE" id="PS50262">
    <property type="entry name" value="G_PROTEIN_RECEP_F1_2"/>
    <property type="match status" value="1"/>
</dbReference>
<feature type="transmembrane region" description="Helical" evidence="9">
    <location>
        <begin position="157"/>
        <end position="180"/>
    </location>
</feature>
<dbReference type="Gene3D" id="1.20.1070.10">
    <property type="entry name" value="Rhodopsin 7-helix transmembrane proteins"/>
    <property type="match status" value="1"/>
</dbReference>
<gene>
    <name evidence="11" type="ORF">NEMVEDRAFT_v1g34835</name>
</gene>
<feature type="transmembrane region" description="Helical" evidence="9">
    <location>
        <begin position="111"/>
        <end position="131"/>
    </location>
</feature>
<evidence type="ECO:0000313" key="11">
    <source>
        <dbReference type="EMBL" id="EDO44418.1"/>
    </source>
</evidence>
<dbReference type="PRINTS" id="PR01012">
    <property type="entry name" value="NRPEPTIDEYR"/>
</dbReference>
<sequence length="280" mass="31691">LAYATIIALSLVGNTVVIFTVCRNRHMKSVTNLFIANLAASDLLITFLGMPHQITELYTTEWMFGTVLCKLVVYLQSVSVGSSVLTLLAITKDRFVAIIFPFRPRMSFKTAKTIIMLIWSLSLGIMAPLIYATKVHNNQCTEDWTPAFDAKTAPRDYTVVLFVMLYAVPMLTMAVLYAIIVRKLWRRRRIGEVIPSASSKNEVSRKKVIKMLITVIMLFTFSWLPLHVFSFISFFAPFCPDTSNTALYFVSLFLGHGNSAANPYLYALFNQNYRDGFKMA</sequence>
<keyword evidence="5" id="KW-0297">G-protein coupled receptor</keyword>
<evidence type="ECO:0000256" key="9">
    <source>
        <dbReference type="SAM" id="Phobius"/>
    </source>
</evidence>
<dbReference type="Proteomes" id="UP000001593">
    <property type="component" value="Unassembled WGS sequence"/>
</dbReference>
<evidence type="ECO:0000313" key="12">
    <source>
        <dbReference type="Proteomes" id="UP000001593"/>
    </source>
</evidence>
<evidence type="ECO:0000256" key="3">
    <source>
        <dbReference type="ARBA" id="ARBA00022692"/>
    </source>
</evidence>
<dbReference type="InterPro" id="IPR000611">
    <property type="entry name" value="NPY_rcpt"/>
</dbReference>
<organism evidence="11 12">
    <name type="scientific">Nematostella vectensis</name>
    <name type="common">Starlet sea anemone</name>
    <dbReference type="NCBI Taxonomy" id="45351"/>
    <lineage>
        <taxon>Eukaryota</taxon>
        <taxon>Metazoa</taxon>
        <taxon>Cnidaria</taxon>
        <taxon>Anthozoa</taxon>
        <taxon>Hexacorallia</taxon>
        <taxon>Actiniaria</taxon>
        <taxon>Edwardsiidae</taxon>
        <taxon>Nematostella</taxon>
    </lineage>
</organism>
<dbReference type="GO" id="GO:0004983">
    <property type="term" value="F:neuropeptide Y receptor activity"/>
    <property type="evidence" value="ECO:0007669"/>
    <property type="project" value="InterPro"/>
</dbReference>
<dbReference type="PhylomeDB" id="A7RVN5"/>